<evidence type="ECO:0000313" key="1">
    <source>
        <dbReference type="EMBL" id="SVB11324.1"/>
    </source>
</evidence>
<organism evidence="1">
    <name type="scientific">marine metagenome</name>
    <dbReference type="NCBI Taxonomy" id="408172"/>
    <lineage>
        <taxon>unclassified sequences</taxon>
        <taxon>metagenomes</taxon>
        <taxon>ecological metagenomes</taxon>
    </lineage>
</organism>
<accession>A0A382BCF3</accession>
<dbReference type="AlphaFoldDB" id="A0A382BCF3"/>
<gene>
    <name evidence="1" type="ORF">METZ01_LOCUS164178</name>
</gene>
<feature type="non-terminal residue" evidence="1">
    <location>
        <position position="1"/>
    </location>
</feature>
<proteinExistence type="predicted"/>
<protein>
    <submittedName>
        <fullName evidence="1">Uncharacterized protein</fullName>
    </submittedName>
</protein>
<dbReference type="EMBL" id="UINC01029124">
    <property type="protein sequence ID" value="SVB11324.1"/>
    <property type="molecule type" value="Genomic_DNA"/>
</dbReference>
<reference evidence="1" key="1">
    <citation type="submission" date="2018-05" db="EMBL/GenBank/DDBJ databases">
        <authorList>
            <person name="Lanie J.A."/>
            <person name="Ng W.-L."/>
            <person name="Kazmierczak K.M."/>
            <person name="Andrzejewski T.M."/>
            <person name="Davidsen T.M."/>
            <person name="Wayne K.J."/>
            <person name="Tettelin H."/>
            <person name="Glass J.I."/>
            <person name="Rusch D."/>
            <person name="Podicherti R."/>
            <person name="Tsui H.-C.T."/>
            <person name="Winkler M.E."/>
        </authorList>
    </citation>
    <scope>NUCLEOTIDE SEQUENCE</scope>
</reference>
<sequence length="242" mass="25997">VGRSLHRILVLSCGLLAAACDPCFGTAACGGSLDVSATGEVIEFRSGEGVAGVELSFRRTGGVQLIDPEESVTTGANGMYDYRAKAREPGSVTFSVTVRPPAPFPGYTVQDITITTSAVKGEGQPLGRWLANPYFAFVGEVQMLHTREAVRNGGSVELVRRGGGDIVPDSILTYLDPYGRFFFNPDPLGAGDVIFDLIFKLHGYGPETVRRTISTSYVDNPIDLTEVLYLPCVPFDNRIPCL</sequence>
<name>A0A382BCF3_9ZZZZ</name>